<keyword evidence="1" id="KW-0812">Transmembrane</keyword>
<dbReference type="RefSeq" id="WP_007312407.1">
    <property type="nucleotide sequence ID" value="NZ_AESD01000681.1"/>
</dbReference>
<evidence type="ECO:0000313" key="2">
    <source>
        <dbReference type="EMBL" id="EHJ10714.1"/>
    </source>
</evidence>
<dbReference type="Proteomes" id="UP000003477">
    <property type="component" value="Unassembled WGS sequence"/>
</dbReference>
<reference evidence="2 3" key="1">
    <citation type="journal article" date="2011" name="Front. Microbiol.">
        <title>Two Strains of Crocosphaera watsonii with Highly Conserved Genomes are Distinguished by Strain-Specific Features.</title>
        <authorList>
            <person name="Bench S.R."/>
            <person name="Ilikchyan I.N."/>
            <person name="Tripp H.J."/>
            <person name="Zehr J.P."/>
        </authorList>
    </citation>
    <scope>NUCLEOTIDE SEQUENCE [LARGE SCALE GENOMIC DNA]</scope>
    <source>
        <strain evidence="2 3">WH 0003</strain>
    </source>
</reference>
<dbReference type="GeneID" id="88767950"/>
<feature type="transmembrane region" description="Helical" evidence="1">
    <location>
        <begin position="41"/>
        <end position="58"/>
    </location>
</feature>
<dbReference type="EMBL" id="AESD01000681">
    <property type="protein sequence ID" value="EHJ10714.1"/>
    <property type="molecule type" value="Genomic_DNA"/>
</dbReference>
<sequence>MNNSSPLWERIIAIILASGVLLTFVLIIFNPQQLNTSTFAIIRFLAAFTAAVAGFLFIGTLELSVNLNKGIIKGTGAFAIFIAVFLLFYHELPSDSNQDFERKNSGLEPGLFRGSYSSNFIDYRHLTGNNEYPVLSFVATKFPEEFNDILGLETPPIIQSKNPVYESIQKFRNESGNKDLVSRYLTPSGYEYTYHDNDRTIVANEQLNASYEEKTITKEVYEKKIFNQNSEEYENEIMNRDGEGNEFTYAPIYAELQSSLNDAKWTSIMGTDVILSALPDQSLSLEKISASGGSILQFPKLLSLKYDDKMPNAVHTWIKKVISENPNQRGLVGYTYSYLDKSLISKFKSPENFFLDPCGMGPSVSRLTASPYIRFLDIWNPSDLSMNLESMELQMISKNSYKLTEVDQRDQLFNKISTKESKIKIRISPNQHLLIPTEFGFDNRAIELGDYLNYFNFDSNSLSKIINKALYVSRPYLKPFNNEPNLEKITNTISLDKDFTKSTTSIDSLINSIPKRLAVGSIININSITVNGRKITIDPPLNEPEYSLSAYFAYGSCPYLLVLDSDDKPFRKLGTILTGVESEKSKQTKLYRLNDRPLKVKIEERDPEITYLDSLSFIYQDTQTQELKEVFYPLAELQKIDQQYFLLHQRESLEIDLNKILPDTASNIKLKINGYYELI</sequence>
<gene>
    <name evidence="2" type="ORF">CWATWH0003_4533</name>
</gene>
<dbReference type="PATRIC" id="fig|423471.3.peg.4240"/>
<feature type="transmembrane region" description="Helical" evidence="1">
    <location>
        <begin position="7"/>
        <end position="29"/>
    </location>
</feature>
<dbReference type="AlphaFoldDB" id="G5JAS2"/>
<organism evidence="2 3">
    <name type="scientific">Crocosphaera watsonii WH 0003</name>
    <dbReference type="NCBI Taxonomy" id="423471"/>
    <lineage>
        <taxon>Bacteria</taxon>
        <taxon>Bacillati</taxon>
        <taxon>Cyanobacteriota</taxon>
        <taxon>Cyanophyceae</taxon>
        <taxon>Oscillatoriophycideae</taxon>
        <taxon>Chroococcales</taxon>
        <taxon>Aphanothecaceae</taxon>
        <taxon>Crocosphaera</taxon>
    </lineage>
</organism>
<name>G5JAS2_CROWT</name>
<proteinExistence type="predicted"/>
<protein>
    <submittedName>
        <fullName evidence="2">Uncharacterized protein</fullName>
    </submittedName>
</protein>
<evidence type="ECO:0000256" key="1">
    <source>
        <dbReference type="SAM" id="Phobius"/>
    </source>
</evidence>
<evidence type="ECO:0000313" key="3">
    <source>
        <dbReference type="Proteomes" id="UP000003477"/>
    </source>
</evidence>
<keyword evidence="1" id="KW-0472">Membrane</keyword>
<accession>G5JAS2</accession>
<comment type="caution">
    <text evidence="2">The sequence shown here is derived from an EMBL/GenBank/DDBJ whole genome shotgun (WGS) entry which is preliminary data.</text>
</comment>
<keyword evidence="1" id="KW-1133">Transmembrane helix</keyword>
<feature type="transmembrane region" description="Helical" evidence="1">
    <location>
        <begin position="70"/>
        <end position="89"/>
    </location>
</feature>